<reference evidence="2" key="1">
    <citation type="submission" date="2020-07" db="EMBL/GenBank/DDBJ databases">
        <title>Clarias magur genome sequencing, assembly and annotation.</title>
        <authorList>
            <person name="Kushwaha B."/>
            <person name="Kumar R."/>
            <person name="Das P."/>
            <person name="Joshi C.G."/>
            <person name="Kumar D."/>
            <person name="Nagpure N.S."/>
            <person name="Pandey M."/>
            <person name="Agarwal S."/>
            <person name="Srivastava S."/>
            <person name="Singh M."/>
            <person name="Sahoo L."/>
            <person name="Jayasankar P."/>
            <person name="Meher P.K."/>
            <person name="Koringa P.G."/>
            <person name="Iquebal M.A."/>
            <person name="Das S.P."/>
            <person name="Bit A."/>
            <person name="Patnaik S."/>
            <person name="Patel N."/>
            <person name="Shah T.M."/>
            <person name="Hinsu A."/>
            <person name="Jena J.K."/>
        </authorList>
    </citation>
    <scope>NUCLEOTIDE SEQUENCE</scope>
    <source>
        <strain evidence="2">CIFAMagur01</strain>
        <tissue evidence="2">Testis</tissue>
    </source>
</reference>
<dbReference type="AlphaFoldDB" id="A0A8J4WTG8"/>
<proteinExistence type="predicted"/>
<keyword evidence="3" id="KW-1185">Reference proteome</keyword>
<accession>A0A8J4WTG8</accession>
<gene>
    <name evidence="2" type="primary">mcm10</name>
    <name evidence="2" type="ORF">DAT39_019971</name>
</gene>
<dbReference type="Proteomes" id="UP000727407">
    <property type="component" value="Unassembled WGS sequence"/>
</dbReference>
<feature type="region of interest" description="Disordered" evidence="1">
    <location>
        <begin position="34"/>
        <end position="82"/>
    </location>
</feature>
<organism evidence="2 3">
    <name type="scientific">Clarias magur</name>
    <name type="common">Asian catfish</name>
    <name type="synonym">Macropteronotus magur</name>
    <dbReference type="NCBI Taxonomy" id="1594786"/>
    <lineage>
        <taxon>Eukaryota</taxon>
        <taxon>Metazoa</taxon>
        <taxon>Chordata</taxon>
        <taxon>Craniata</taxon>
        <taxon>Vertebrata</taxon>
        <taxon>Euteleostomi</taxon>
        <taxon>Actinopterygii</taxon>
        <taxon>Neopterygii</taxon>
        <taxon>Teleostei</taxon>
        <taxon>Ostariophysi</taxon>
        <taxon>Siluriformes</taxon>
        <taxon>Clariidae</taxon>
        <taxon>Clarias</taxon>
    </lineage>
</organism>
<evidence type="ECO:0000256" key="1">
    <source>
        <dbReference type="SAM" id="MobiDB-lite"/>
    </source>
</evidence>
<evidence type="ECO:0000313" key="3">
    <source>
        <dbReference type="Proteomes" id="UP000727407"/>
    </source>
</evidence>
<evidence type="ECO:0000313" key="2">
    <source>
        <dbReference type="EMBL" id="KAF5890312.1"/>
    </source>
</evidence>
<dbReference type="EMBL" id="QNUK01000697">
    <property type="protein sequence ID" value="KAF5890312.1"/>
    <property type="molecule type" value="Genomic_DNA"/>
</dbReference>
<feature type="compositionally biased region" description="Basic and acidic residues" evidence="1">
    <location>
        <begin position="71"/>
        <end position="82"/>
    </location>
</feature>
<name>A0A8J4WTG8_CLAMG</name>
<protein>
    <submittedName>
        <fullName evidence="2">Protein MCM10 isoform X1</fullName>
    </submittedName>
</protein>
<feature type="non-terminal residue" evidence="2">
    <location>
        <position position="1"/>
    </location>
</feature>
<sequence>GWGVHSVRIRTSRSYQEVATLWLSRVDLVTLTPPLISTPPSERHPSPTSTTSQHREIRSLCSGEPTYTHKHTPESCTRKELQ</sequence>
<comment type="caution">
    <text evidence="2">The sequence shown here is derived from an EMBL/GenBank/DDBJ whole genome shotgun (WGS) entry which is preliminary data.</text>
</comment>
<feature type="non-terminal residue" evidence="2">
    <location>
        <position position="82"/>
    </location>
</feature>